<protein>
    <submittedName>
        <fullName evidence="2">Uncharacterized protein</fullName>
    </submittedName>
</protein>
<evidence type="ECO:0000256" key="1">
    <source>
        <dbReference type="SAM" id="Coils"/>
    </source>
</evidence>
<dbReference type="Proteomes" id="UP000832034">
    <property type="component" value="Chromosome"/>
</dbReference>
<gene>
    <name evidence="2" type="ORF">LVJ81_03780</name>
</gene>
<proteinExistence type="predicted"/>
<reference evidence="2" key="1">
    <citation type="submission" date="2021-12" db="EMBL/GenBank/DDBJ databases">
        <authorList>
            <person name="Veyrier F.J."/>
        </authorList>
    </citation>
    <scope>NUCLEOTIDE SEQUENCE</scope>
    <source>
        <strain evidence="2">SAG 1488-6</strain>
    </source>
</reference>
<dbReference type="RefSeq" id="WP_155970382.1">
    <property type="nucleotide sequence ID" value="NZ_CP091512.1"/>
</dbReference>
<dbReference type="EMBL" id="CP091512">
    <property type="protein sequence ID" value="UOO93163.1"/>
    <property type="molecule type" value="Genomic_DNA"/>
</dbReference>
<sequence length="276" mass="31910">MSAKQIILYFQYIDEENPNFSDIAKYLLINKFDKFLSQNVFSINYLGVYDQLQVELDNWGNSTNICEFNDDYLLFNDVNEFLHDFLNNNAVGDNGQEIEYNIHIKIKDLQNFVDNLHLGKHIITVQDYLNKSYEVEQYKAINSLPKVDSSQFGTPTITVAPMTIETFQKKIQSLEIKIADLTNELTQAKTQQKTPEILRYKSKYNNPLIDVAISISADYYDTLNDGDIPPKQGTLDDEIAVRYKKLTGEEPAKSNIEHIDRFARPIQFKRGGQKKK</sequence>
<organism evidence="2 3">
    <name type="scientific">Vitreoscilla stercoraria</name>
    <dbReference type="NCBI Taxonomy" id="61"/>
    <lineage>
        <taxon>Bacteria</taxon>
        <taxon>Pseudomonadati</taxon>
        <taxon>Pseudomonadota</taxon>
        <taxon>Betaproteobacteria</taxon>
        <taxon>Neisseriales</taxon>
        <taxon>Neisseriaceae</taxon>
        <taxon>Vitreoscilla</taxon>
    </lineage>
</organism>
<name>A0ABY4ECT8_VITST</name>
<evidence type="ECO:0000313" key="3">
    <source>
        <dbReference type="Proteomes" id="UP000832034"/>
    </source>
</evidence>
<reference evidence="2" key="2">
    <citation type="journal article" date="2022" name="Res Sq">
        <title>Evolution of multicellular longitudinally dividing oral cavity symbionts (Neisseriaceae).</title>
        <authorList>
            <person name="Nyongesa S."/>
            <person name="Weber P."/>
            <person name="Bernet E."/>
            <person name="Pullido F."/>
            <person name="Nieckarz M."/>
            <person name="Delaby M."/>
            <person name="Nieves C."/>
            <person name="Viehboeck T."/>
            <person name="Krause N."/>
            <person name="Rivera-Millot A."/>
            <person name="Nakamura A."/>
            <person name="Vischer N."/>
            <person name="VanNieuwenhze M."/>
            <person name="Brun Y."/>
            <person name="Cava F."/>
            <person name="Bulgheresi S."/>
            <person name="Veyrier F."/>
        </authorList>
    </citation>
    <scope>NUCLEOTIDE SEQUENCE</scope>
    <source>
        <strain evidence="2">SAG 1488-6</strain>
    </source>
</reference>
<feature type="coiled-coil region" evidence="1">
    <location>
        <begin position="164"/>
        <end position="191"/>
    </location>
</feature>
<keyword evidence="3" id="KW-1185">Reference proteome</keyword>
<accession>A0ABY4ECT8</accession>
<evidence type="ECO:0000313" key="2">
    <source>
        <dbReference type="EMBL" id="UOO93163.1"/>
    </source>
</evidence>
<keyword evidence="1" id="KW-0175">Coiled coil</keyword>